<dbReference type="Proteomes" id="UP000007077">
    <property type="component" value="Chromosome"/>
</dbReference>
<dbReference type="PATRIC" id="fig|225937.3.peg.3695"/>
<evidence type="ECO:0008006" key="4">
    <source>
        <dbReference type="Google" id="ProtNLM"/>
    </source>
</evidence>
<dbReference type="KEGG" id="mad:HP15_3672"/>
<reference evidence="3" key="2">
    <citation type="submission" date="2010-02" db="EMBL/GenBank/DDBJ databases">
        <title>Complete genome sequence of Marinobacter adhaerens type strain (HP15).</title>
        <authorList>
            <person name="Gaerdes A.A.M."/>
            <person name="Kaeppel E."/>
            <person name="Shezad A."/>
            <person name="Seebah S."/>
            <person name="Teeling H."/>
            <person name="Yarza P."/>
            <person name="Gloeckner F.O."/>
            <person name="Ullrich M.S."/>
        </authorList>
    </citation>
    <scope>NUCLEOTIDE SEQUENCE [LARGE SCALE GENOMIC DNA]</scope>
    <source>
        <strain evidence="3">DSM 23420 / HP15</strain>
    </source>
</reference>
<evidence type="ECO:0000313" key="2">
    <source>
        <dbReference type="EMBL" id="ADP99436.1"/>
    </source>
</evidence>
<dbReference type="EMBL" id="CP001978">
    <property type="protein sequence ID" value="ADP99436.1"/>
    <property type="molecule type" value="Genomic_DNA"/>
</dbReference>
<dbReference type="Gene3D" id="3.90.420.10">
    <property type="entry name" value="Oxidoreductase, molybdopterin-binding domain"/>
    <property type="match status" value="1"/>
</dbReference>
<feature type="chain" id="PRO_5003187156" description="Oxidoreductase molybdopterin-binding domain-containing protein" evidence="1">
    <location>
        <begin position="37"/>
        <end position="169"/>
    </location>
</feature>
<feature type="signal peptide" evidence="1">
    <location>
        <begin position="1"/>
        <end position="36"/>
    </location>
</feature>
<reference evidence="2 3" key="1">
    <citation type="journal article" date="2010" name="Stand. Genomic Sci.">
        <title>Complete genome sequence of Marinobacter adhaerens type strain (HP15), a diatom-interacting marine microorganism.</title>
        <authorList>
            <person name="Gardes A."/>
            <person name="Kaeppel E."/>
            <person name="Shehzad A."/>
            <person name="Seebah S."/>
            <person name="Teeling H."/>
            <person name="Yarza P."/>
            <person name="Glockner F.O."/>
            <person name="Grossart H.P."/>
            <person name="Ullrich M.S."/>
        </authorList>
    </citation>
    <scope>NUCLEOTIDE SEQUENCE [LARGE SCALE GENOMIC DNA]</scope>
    <source>
        <strain evidence="3">DSM 23420 / HP15</strain>
    </source>
</reference>
<evidence type="ECO:0000313" key="3">
    <source>
        <dbReference type="Proteomes" id="UP000007077"/>
    </source>
</evidence>
<evidence type="ECO:0000256" key="1">
    <source>
        <dbReference type="SAM" id="SignalP"/>
    </source>
</evidence>
<dbReference type="SUPFAM" id="SSF56524">
    <property type="entry name" value="Oxidoreductase molybdopterin-binding domain"/>
    <property type="match status" value="1"/>
</dbReference>
<keyword evidence="1" id="KW-0732">Signal</keyword>
<dbReference type="HOGENOM" id="CLU_110165_3_0_6"/>
<sequence length="169" mass="19257">MRFSLKRINENDSMVKFITSLLALFATLLVATSLQAAPTLTITSGDEKLVLDRSELETFPQTRIVTTSPYFEGSAEFTGPSLSRVLETFDLSGDIRIVLRALNDYRVDGNLRELLAMDPIVATRMDSQPMSVRDRGPFWLMLPLSDRPELDEQEFHRFMIWQLEAIVLD</sequence>
<dbReference type="eggNOG" id="COG3915">
    <property type="taxonomic scope" value="Bacteria"/>
</dbReference>
<dbReference type="AlphaFoldDB" id="E4PHD5"/>
<dbReference type="InterPro" id="IPR036374">
    <property type="entry name" value="OxRdtase_Mopterin-bd_sf"/>
</dbReference>
<proteinExistence type="predicted"/>
<accession>E4PHD5</accession>
<name>E4PHD5_MARAH</name>
<protein>
    <recommendedName>
        <fullName evidence="4">Oxidoreductase molybdopterin-binding domain-containing protein</fullName>
    </recommendedName>
</protein>
<organism evidence="2 3">
    <name type="scientific">Marinobacter adhaerens (strain DSM 23420 / HP15)</name>
    <dbReference type="NCBI Taxonomy" id="225937"/>
    <lineage>
        <taxon>Bacteria</taxon>
        <taxon>Pseudomonadati</taxon>
        <taxon>Pseudomonadota</taxon>
        <taxon>Gammaproteobacteria</taxon>
        <taxon>Pseudomonadales</taxon>
        <taxon>Marinobacteraceae</taxon>
        <taxon>Marinobacter</taxon>
    </lineage>
</organism>
<gene>
    <name evidence="2" type="ordered locus">HP15_3672</name>
</gene>
<dbReference type="STRING" id="225937.HP15_3672"/>